<sequence>MSRSGAMLGTSDSFQPHKELALEQSKIGDPVSHVVAFPNLLYETQQLLEFLNRDKDRRLSSLNYRHLIKAHEGIDKAAAFIVDLVDQDVKALEGETITVDRLNRLRYNRCKFPNRWDGDGGYLDYITDSRSVDYWRGYIGQSKNLKARITQHKNAILSGDDNTLHYYILVKGTGYRSANFLRLWTLDLDSSMDQTLATLATNVLEMVFCKAFQTLPAATLERYFGSPVSESYSTIGLNVLPPLYQNLPLGGSFLQRFTLYCETSLDTEIQEWPQFRMEQKKYEESSDRASKRSLTKEHCQQTLNTALKAIGVFTRPEFLYDRSVIR</sequence>
<comment type="caution">
    <text evidence="1">The sequence shown here is derived from an EMBL/GenBank/DDBJ whole genome shotgun (WGS) entry which is preliminary data.</text>
</comment>
<keyword evidence="2" id="KW-1185">Reference proteome</keyword>
<proteinExistence type="predicted"/>
<name>A0AAD4PV19_9EURO</name>
<protein>
    <recommendedName>
        <fullName evidence="3">GIY-YIG domain-containing protein</fullName>
    </recommendedName>
</protein>
<reference evidence="1" key="1">
    <citation type="submission" date="2021-12" db="EMBL/GenBank/DDBJ databases">
        <title>Convergent genome expansion in fungi linked to evolution of root-endophyte symbiosis.</title>
        <authorList>
            <consortium name="DOE Joint Genome Institute"/>
            <person name="Ke Y.-H."/>
            <person name="Bonito G."/>
            <person name="Liao H.-L."/>
            <person name="Looney B."/>
            <person name="Rojas-Flechas A."/>
            <person name="Nash J."/>
            <person name="Hameed K."/>
            <person name="Schadt C."/>
            <person name="Martin F."/>
            <person name="Crous P.W."/>
            <person name="Miettinen O."/>
            <person name="Magnuson J.K."/>
            <person name="Labbe J."/>
            <person name="Jacobson D."/>
            <person name="Doktycz M.J."/>
            <person name="Veneault-Fourrey C."/>
            <person name="Kuo A."/>
            <person name="Mondo S."/>
            <person name="Calhoun S."/>
            <person name="Riley R."/>
            <person name="Ohm R."/>
            <person name="LaButti K."/>
            <person name="Andreopoulos B."/>
            <person name="Pangilinan J."/>
            <person name="Nolan M."/>
            <person name="Tritt A."/>
            <person name="Clum A."/>
            <person name="Lipzen A."/>
            <person name="Daum C."/>
            <person name="Barry K."/>
            <person name="Grigoriev I.V."/>
            <person name="Vilgalys R."/>
        </authorList>
    </citation>
    <scope>NUCLEOTIDE SEQUENCE</scope>
    <source>
        <strain evidence="1">PMI_201</strain>
    </source>
</reference>
<dbReference type="AlphaFoldDB" id="A0AAD4PV19"/>
<accession>A0AAD4PV19</accession>
<dbReference type="EMBL" id="JAJTJA010000010">
    <property type="protein sequence ID" value="KAH8692894.1"/>
    <property type="molecule type" value="Genomic_DNA"/>
</dbReference>
<evidence type="ECO:0000313" key="2">
    <source>
        <dbReference type="Proteomes" id="UP001201262"/>
    </source>
</evidence>
<dbReference type="RefSeq" id="XP_046068767.1">
    <property type="nucleotide sequence ID" value="XM_046220867.1"/>
</dbReference>
<organism evidence="1 2">
    <name type="scientific">Talaromyces proteolyticus</name>
    <dbReference type="NCBI Taxonomy" id="1131652"/>
    <lineage>
        <taxon>Eukaryota</taxon>
        <taxon>Fungi</taxon>
        <taxon>Dikarya</taxon>
        <taxon>Ascomycota</taxon>
        <taxon>Pezizomycotina</taxon>
        <taxon>Eurotiomycetes</taxon>
        <taxon>Eurotiomycetidae</taxon>
        <taxon>Eurotiales</taxon>
        <taxon>Trichocomaceae</taxon>
        <taxon>Talaromyces</taxon>
        <taxon>Talaromyces sect. Bacilispori</taxon>
    </lineage>
</organism>
<evidence type="ECO:0000313" key="1">
    <source>
        <dbReference type="EMBL" id="KAH8692894.1"/>
    </source>
</evidence>
<gene>
    <name evidence="1" type="ORF">BGW36DRAFT_430639</name>
</gene>
<evidence type="ECO:0008006" key="3">
    <source>
        <dbReference type="Google" id="ProtNLM"/>
    </source>
</evidence>
<dbReference type="Proteomes" id="UP001201262">
    <property type="component" value="Unassembled WGS sequence"/>
</dbReference>
<dbReference type="GeneID" id="70251154"/>